<dbReference type="GO" id="GO:0005524">
    <property type="term" value="F:ATP binding"/>
    <property type="evidence" value="ECO:0007669"/>
    <property type="project" value="UniProtKB-KW"/>
</dbReference>
<reference evidence="6 7" key="1">
    <citation type="submission" date="2018-06" db="EMBL/GenBank/DDBJ databases">
        <authorList>
            <consortium name="Pathogen Informatics"/>
            <person name="Doyle S."/>
        </authorList>
    </citation>
    <scope>NUCLEOTIDE SEQUENCE [LARGE SCALE GENOMIC DNA]</scope>
    <source>
        <strain evidence="6 7">NCTC13337</strain>
    </source>
</reference>
<feature type="binding site" evidence="4">
    <location>
        <position position="51"/>
    </location>
    <ligand>
        <name>substrate</name>
    </ligand>
</feature>
<dbReference type="GO" id="GO:0035999">
    <property type="term" value="P:tetrahydrofolate interconversion"/>
    <property type="evidence" value="ECO:0007669"/>
    <property type="project" value="TreeGrafter"/>
</dbReference>
<dbReference type="GO" id="GO:0046872">
    <property type="term" value="F:metal ion binding"/>
    <property type="evidence" value="ECO:0007669"/>
    <property type="project" value="UniProtKB-KW"/>
</dbReference>
<feature type="binding site" evidence="4">
    <location>
        <position position="56"/>
    </location>
    <ligand>
        <name>substrate</name>
    </ligand>
</feature>
<dbReference type="Gene3D" id="3.40.50.10420">
    <property type="entry name" value="NagB/RpiA/CoA transferase-like"/>
    <property type="match status" value="1"/>
</dbReference>
<dbReference type="Proteomes" id="UP000254601">
    <property type="component" value="Unassembled WGS sequence"/>
</dbReference>
<feature type="binding site" evidence="4">
    <location>
        <begin position="135"/>
        <end position="143"/>
    </location>
    <ligand>
        <name>ATP</name>
        <dbReference type="ChEBI" id="CHEBI:30616"/>
    </ligand>
</feature>
<dbReference type="InterPro" id="IPR037171">
    <property type="entry name" value="NagB/RpiA_transferase-like"/>
</dbReference>
<dbReference type="RefSeq" id="WP_072577053.1">
    <property type="nucleotide sequence ID" value="NZ_LWHB01000127.1"/>
</dbReference>
<gene>
    <name evidence="6" type="ORF">NCTC13337_02690</name>
</gene>
<dbReference type="GO" id="GO:0009396">
    <property type="term" value="P:folic acid-containing compound biosynthetic process"/>
    <property type="evidence" value="ECO:0007669"/>
    <property type="project" value="TreeGrafter"/>
</dbReference>
<keyword evidence="6" id="KW-0436">Ligase</keyword>
<evidence type="ECO:0000313" key="6">
    <source>
        <dbReference type="EMBL" id="SUO97929.1"/>
    </source>
</evidence>
<evidence type="ECO:0000256" key="2">
    <source>
        <dbReference type="ARBA" id="ARBA00022741"/>
    </source>
</evidence>
<organism evidence="6 7">
    <name type="scientific">Suttonella ornithocola</name>
    <dbReference type="NCBI Taxonomy" id="279832"/>
    <lineage>
        <taxon>Bacteria</taxon>
        <taxon>Pseudomonadati</taxon>
        <taxon>Pseudomonadota</taxon>
        <taxon>Gammaproteobacteria</taxon>
        <taxon>Cardiobacteriales</taxon>
        <taxon>Cardiobacteriaceae</taxon>
        <taxon>Suttonella</taxon>
    </lineage>
</organism>
<comment type="similarity">
    <text evidence="1 5">Belongs to the 5-formyltetrahydrofolate cyclo-ligase family.</text>
</comment>
<dbReference type="AlphaFoldDB" id="A0A380MZF3"/>
<sequence length="193" mass="22102">MGDLKQLRRILRQRRAEIQGAIRERYSILAADYAVSFIEKQFDISKIGVFLSLSEEIDTRPLIEKLWEKKYLLYLPVVVGKTAFLSWRQYDNQTVLETDYLGMKVPALEKGSIERSIVLDLVVMPLVGFTLKGERLGMGGGFYDRTFENKHKDCSPLLLGMAYACQQIESFACQAWDVPMDALAHEKALLQFN</sequence>
<keyword evidence="2 4" id="KW-0547">Nucleotide-binding</keyword>
<evidence type="ECO:0000313" key="7">
    <source>
        <dbReference type="Proteomes" id="UP000254601"/>
    </source>
</evidence>
<evidence type="ECO:0000256" key="5">
    <source>
        <dbReference type="RuleBase" id="RU361279"/>
    </source>
</evidence>
<dbReference type="Pfam" id="PF01812">
    <property type="entry name" value="5-FTHF_cyc-lig"/>
    <property type="match status" value="1"/>
</dbReference>
<dbReference type="OrthoDB" id="9801938at2"/>
<keyword evidence="7" id="KW-1185">Reference proteome</keyword>
<comment type="cofactor">
    <cofactor evidence="5">
        <name>Mg(2+)</name>
        <dbReference type="ChEBI" id="CHEBI:18420"/>
    </cofactor>
</comment>
<dbReference type="EC" id="6.3.3.2" evidence="5"/>
<dbReference type="InterPro" id="IPR024185">
    <property type="entry name" value="FTHF_cligase-like_sf"/>
</dbReference>
<dbReference type="InterPro" id="IPR002698">
    <property type="entry name" value="FTHF_cligase"/>
</dbReference>
<keyword evidence="3 4" id="KW-0067">ATP-binding</keyword>
<evidence type="ECO:0000256" key="3">
    <source>
        <dbReference type="ARBA" id="ARBA00022840"/>
    </source>
</evidence>
<evidence type="ECO:0000256" key="1">
    <source>
        <dbReference type="ARBA" id="ARBA00010638"/>
    </source>
</evidence>
<dbReference type="GO" id="GO:0030272">
    <property type="term" value="F:5-formyltetrahydrofolate cyclo-ligase activity"/>
    <property type="evidence" value="ECO:0007669"/>
    <property type="project" value="UniProtKB-EC"/>
</dbReference>
<dbReference type="NCBIfam" id="TIGR02727">
    <property type="entry name" value="MTHFS_bact"/>
    <property type="match status" value="1"/>
</dbReference>
<dbReference type="PIRSF" id="PIRSF006806">
    <property type="entry name" value="FTHF_cligase"/>
    <property type="match status" value="1"/>
</dbReference>
<protein>
    <recommendedName>
        <fullName evidence="5">5-formyltetrahydrofolate cyclo-ligase</fullName>
        <ecNumber evidence="5">6.3.3.2</ecNumber>
    </recommendedName>
</protein>
<proteinExistence type="inferred from homology"/>
<dbReference type="PANTHER" id="PTHR23407">
    <property type="entry name" value="ATPASE INHIBITOR/5-FORMYLTETRAHYDROFOLATE CYCLO-LIGASE"/>
    <property type="match status" value="1"/>
</dbReference>
<keyword evidence="5" id="KW-0460">Magnesium</keyword>
<dbReference type="EMBL" id="UHIC01000001">
    <property type="protein sequence ID" value="SUO97929.1"/>
    <property type="molecule type" value="Genomic_DNA"/>
</dbReference>
<name>A0A380MZF3_9GAMM</name>
<dbReference type="SUPFAM" id="SSF100950">
    <property type="entry name" value="NagB/RpiA/CoA transferase-like"/>
    <property type="match status" value="1"/>
</dbReference>
<keyword evidence="5" id="KW-0479">Metal-binding</keyword>
<comment type="catalytic activity">
    <reaction evidence="5">
        <text>(6S)-5-formyl-5,6,7,8-tetrahydrofolate + ATP = (6R)-5,10-methenyltetrahydrofolate + ADP + phosphate</text>
        <dbReference type="Rhea" id="RHEA:10488"/>
        <dbReference type="ChEBI" id="CHEBI:30616"/>
        <dbReference type="ChEBI" id="CHEBI:43474"/>
        <dbReference type="ChEBI" id="CHEBI:57455"/>
        <dbReference type="ChEBI" id="CHEBI:57457"/>
        <dbReference type="ChEBI" id="CHEBI:456216"/>
        <dbReference type="EC" id="6.3.3.2"/>
    </reaction>
</comment>
<accession>A0A380MZF3</accession>
<dbReference type="PANTHER" id="PTHR23407:SF1">
    <property type="entry name" value="5-FORMYLTETRAHYDROFOLATE CYCLO-LIGASE"/>
    <property type="match status" value="1"/>
</dbReference>
<evidence type="ECO:0000256" key="4">
    <source>
        <dbReference type="PIRSR" id="PIRSR006806-1"/>
    </source>
</evidence>